<dbReference type="EMBL" id="GBXM01093850">
    <property type="protein sequence ID" value="JAH14727.1"/>
    <property type="molecule type" value="Transcribed_RNA"/>
</dbReference>
<dbReference type="AlphaFoldDB" id="A0A0E9QE18"/>
<proteinExistence type="predicted"/>
<accession>A0A0E9QE18</accession>
<reference evidence="1" key="1">
    <citation type="submission" date="2014-11" db="EMBL/GenBank/DDBJ databases">
        <authorList>
            <person name="Amaro Gonzalez C."/>
        </authorList>
    </citation>
    <scope>NUCLEOTIDE SEQUENCE</scope>
</reference>
<sequence>MDGFLFLFIYFILNLFFFFK</sequence>
<reference evidence="1" key="2">
    <citation type="journal article" date="2015" name="Fish Shellfish Immunol.">
        <title>Early steps in the European eel (Anguilla anguilla)-Vibrio vulnificus interaction in the gills: Role of the RtxA13 toxin.</title>
        <authorList>
            <person name="Callol A."/>
            <person name="Pajuelo D."/>
            <person name="Ebbesson L."/>
            <person name="Teles M."/>
            <person name="MacKenzie S."/>
            <person name="Amaro C."/>
        </authorList>
    </citation>
    <scope>NUCLEOTIDE SEQUENCE</scope>
</reference>
<evidence type="ECO:0000313" key="1">
    <source>
        <dbReference type="EMBL" id="JAH14727.1"/>
    </source>
</evidence>
<protein>
    <submittedName>
        <fullName evidence="1">Uncharacterized protein</fullName>
    </submittedName>
</protein>
<organism evidence="1">
    <name type="scientific">Anguilla anguilla</name>
    <name type="common">European freshwater eel</name>
    <name type="synonym">Muraena anguilla</name>
    <dbReference type="NCBI Taxonomy" id="7936"/>
    <lineage>
        <taxon>Eukaryota</taxon>
        <taxon>Metazoa</taxon>
        <taxon>Chordata</taxon>
        <taxon>Craniata</taxon>
        <taxon>Vertebrata</taxon>
        <taxon>Euteleostomi</taxon>
        <taxon>Actinopterygii</taxon>
        <taxon>Neopterygii</taxon>
        <taxon>Teleostei</taxon>
        <taxon>Anguilliformes</taxon>
        <taxon>Anguillidae</taxon>
        <taxon>Anguilla</taxon>
    </lineage>
</organism>
<name>A0A0E9QE18_ANGAN</name>